<dbReference type="Pfam" id="PF10439">
    <property type="entry name" value="Bacteriocin_IIc"/>
    <property type="match status" value="1"/>
</dbReference>
<dbReference type="AlphaFoldDB" id="A0A2B6RV85"/>
<organism evidence="1 2">
    <name type="scientific">Bacillus wiedmannii</name>
    <dbReference type="NCBI Taxonomy" id="1890302"/>
    <lineage>
        <taxon>Bacteria</taxon>
        <taxon>Bacillati</taxon>
        <taxon>Bacillota</taxon>
        <taxon>Bacilli</taxon>
        <taxon>Bacillales</taxon>
        <taxon>Bacillaceae</taxon>
        <taxon>Bacillus</taxon>
        <taxon>Bacillus cereus group</taxon>
    </lineage>
</organism>
<protein>
    <submittedName>
        <fullName evidence="1">Bacteriocin, lactococcin A1 family protein</fullName>
    </submittedName>
</protein>
<dbReference type="Proteomes" id="UP000223472">
    <property type="component" value="Unassembled WGS sequence"/>
</dbReference>
<proteinExistence type="predicted"/>
<dbReference type="RefSeq" id="WP_000391828.1">
    <property type="nucleotide sequence ID" value="NZ_JH791912.1"/>
</dbReference>
<reference evidence="1 2" key="1">
    <citation type="submission" date="2017-09" db="EMBL/GenBank/DDBJ databases">
        <title>Large-scale bioinformatics analysis of Bacillus genomes uncovers conserved roles of natural products in bacterial physiology.</title>
        <authorList>
            <consortium name="Agbiome Team Llc"/>
            <person name="Bleich R.M."/>
            <person name="Grubbs K.J."/>
            <person name="Santa Maria K.C."/>
            <person name="Allen S.E."/>
            <person name="Farag S."/>
            <person name="Shank E.A."/>
            <person name="Bowers A."/>
        </authorList>
    </citation>
    <scope>NUCLEOTIDE SEQUENCE [LARGE SCALE GENOMIC DNA]</scope>
    <source>
        <strain evidence="1 2">AFS065610</strain>
    </source>
</reference>
<dbReference type="EMBL" id="NVIY01000034">
    <property type="protein sequence ID" value="PGD32823.1"/>
    <property type="molecule type" value="Genomic_DNA"/>
</dbReference>
<sequence>MEELKEFELENIDGGSWKSHTINVVGNVATYGGIGTAICGPACGVVGAHYGAVAYGVGYLLDNK</sequence>
<comment type="caution">
    <text evidence="1">The sequence shown here is derived from an EMBL/GenBank/DDBJ whole genome shotgun (WGS) entry which is preliminary data.</text>
</comment>
<dbReference type="GO" id="GO:0042742">
    <property type="term" value="P:defense response to bacterium"/>
    <property type="evidence" value="ECO:0007669"/>
    <property type="project" value="InterPro"/>
</dbReference>
<accession>A0A2B6RV85</accession>
<name>A0A2B6RV85_9BACI</name>
<gene>
    <name evidence="1" type="ORF">COM27_19385</name>
</gene>
<evidence type="ECO:0000313" key="2">
    <source>
        <dbReference type="Proteomes" id="UP000223472"/>
    </source>
</evidence>
<dbReference type="InterPro" id="IPR019493">
    <property type="entry name" value="Bacteriocin_IIb_lactacin-rel"/>
</dbReference>
<evidence type="ECO:0000313" key="1">
    <source>
        <dbReference type="EMBL" id="PGD32823.1"/>
    </source>
</evidence>